<dbReference type="PANTHER" id="PTHR41283:SF1">
    <property type="entry name" value="AMINOGLYCOSIDE PHOSPHOTRANSFERASE DOMAIN-CONTAINING PROTEIN"/>
    <property type="match status" value="1"/>
</dbReference>
<dbReference type="GO" id="GO:0016740">
    <property type="term" value="F:transferase activity"/>
    <property type="evidence" value="ECO:0007669"/>
    <property type="project" value="UniProtKB-KW"/>
</dbReference>
<keyword evidence="2" id="KW-0808">Transferase</keyword>
<dbReference type="PANTHER" id="PTHR41283">
    <property type="entry name" value="AMINOGLYCOSIDE PHOSPHOTRANSFERASE"/>
    <property type="match status" value="1"/>
</dbReference>
<evidence type="ECO:0000313" key="2">
    <source>
        <dbReference type="EMBL" id="SDV99791.1"/>
    </source>
</evidence>
<proteinExistence type="predicted"/>
<evidence type="ECO:0000259" key="1">
    <source>
        <dbReference type="Pfam" id="PF01636"/>
    </source>
</evidence>
<keyword evidence="3" id="KW-1185">Reference proteome</keyword>
<dbReference type="Proteomes" id="UP000198534">
    <property type="component" value="Unassembled WGS sequence"/>
</dbReference>
<organism evidence="2 3">
    <name type="scientific">Marininema mesophilum</name>
    <dbReference type="NCBI Taxonomy" id="1048340"/>
    <lineage>
        <taxon>Bacteria</taxon>
        <taxon>Bacillati</taxon>
        <taxon>Bacillota</taxon>
        <taxon>Bacilli</taxon>
        <taxon>Bacillales</taxon>
        <taxon>Thermoactinomycetaceae</taxon>
        <taxon>Marininema</taxon>
    </lineage>
</organism>
<evidence type="ECO:0000313" key="3">
    <source>
        <dbReference type="Proteomes" id="UP000198534"/>
    </source>
</evidence>
<name>A0A1H2PY88_9BACL</name>
<dbReference type="Gene3D" id="3.90.1200.10">
    <property type="match status" value="1"/>
</dbReference>
<dbReference type="SUPFAM" id="SSF56112">
    <property type="entry name" value="Protein kinase-like (PK-like)"/>
    <property type="match status" value="1"/>
</dbReference>
<dbReference type="Pfam" id="PF01636">
    <property type="entry name" value="APH"/>
    <property type="match status" value="1"/>
</dbReference>
<sequence>MIVSYIEGDSVENELTYLSESEQFQIGLESGKELKRIHQYRAPNNIEPWFNRKLEKHKKYVDQYLATSIRFHQDKVILSFIEENIKFMKGRPNLFQHDDFHIGNIIVKNGKLAGIIDFNSHDWGDPVHEFIKIGMFSRQKSISFCIGQILGYHDKTEPPESFWILYSLYLAMCLFSSVVWSLKFIPEEVDCMLNKIYTVIDDHNSFKSIKPSWYKI</sequence>
<accession>A0A1H2PY88</accession>
<dbReference type="AlphaFoldDB" id="A0A1H2PY88"/>
<gene>
    <name evidence="2" type="ORF">SAMN05444487_10111</name>
</gene>
<dbReference type="InterPro" id="IPR002575">
    <property type="entry name" value="Aminoglycoside_PTrfase"/>
</dbReference>
<protein>
    <submittedName>
        <fullName evidence="2">Phosphotransferase enzyme family protein</fullName>
    </submittedName>
</protein>
<feature type="domain" description="Aminoglycoside phosphotransferase" evidence="1">
    <location>
        <begin position="2"/>
        <end position="155"/>
    </location>
</feature>
<dbReference type="EMBL" id="FNNQ01000001">
    <property type="protein sequence ID" value="SDV99791.1"/>
    <property type="molecule type" value="Genomic_DNA"/>
</dbReference>
<reference evidence="2 3" key="1">
    <citation type="submission" date="2016-10" db="EMBL/GenBank/DDBJ databases">
        <authorList>
            <person name="de Groot N.N."/>
        </authorList>
    </citation>
    <scope>NUCLEOTIDE SEQUENCE [LARGE SCALE GENOMIC DNA]</scope>
    <source>
        <strain evidence="2 3">DSM 45610</strain>
    </source>
</reference>
<dbReference type="InterPro" id="IPR011009">
    <property type="entry name" value="Kinase-like_dom_sf"/>
</dbReference>
<dbReference type="STRING" id="1048340.SAMN05444487_10111"/>